<evidence type="ECO:0000313" key="14">
    <source>
        <dbReference type="EMBL" id="SHF53172.1"/>
    </source>
</evidence>
<evidence type="ECO:0000313" key="15">
    <source>
        <dbReference type="Proteomes" id="UP000184076"/>
    </source>
</evidence>
<dbReference type="AlphaFoldDB" id="A0A1M5CFH5"/>
<comment type="subcellular location">
    <subcellularLocation>
        <location evidence="9">Cytoplasm</location>
    </subcellularLocation>
    <text evidence="9">About half TF is bound to the ribosome near the polypeptide exit tunnel while the other half is free in the cytoplasm.</text>
</comment>
<organism evidence="14 15">
    <name type="scientific">Desulfacinum infernum DSM 9756</name>
    <dbReference type="NCBI Taxonomy" id="1121391"/>
    <lineage>
        <taxon>Bacteria</taxon>
        <taxon>Pseudomonadati</taxon>
        <taxon>Thermodesulfobacteriota</taxon>
        <taxon>Syntrophobacteria</taxon>
        <taxon>Syntrophobacterales</taxon>
        <taxon>Syntrophobacteraceae</taxon>
        <taxon>Desulfacinum</taxon>
    </lineage>
</organism>
<dbReference type="Gene3D" id="3.30.70.1050">
    <property type="entry name" value="Trigger factor ribosome-binding domain"/>
    <property type="match status" value="1"/>
</dbReference>
<dbReference type="InterPro" id="IPR037041">
    <property type="entry name" value="Trigger_fac_C_sf"/>
</dbReference>
<dbReference type="EC" id="5.2.1.8" evidence="3 9"/>
<dbReference type="Gene3D" id="3.10.50.40">
    <property type="match status" value="1"/>
</dbReference>
<feature type="domain" description="Trigger factor C-terminal" evidence="13">
    <location>
        <begin position="263"/>
        <end position="418"/>
    </location>
</feature>
<dbReference type="PIRSF" id="PIRSF003095">
    <property type="entry name" value="Trigger_factor"/>
    <property type="match status" value="1"/>
</dbReference>
<keyword evidence="10" id="KW-0175">Coiled coil</keyword>
<dbReference type="GO" id="GO:0043335">
    <property type="term" value="P:protein unfolding"/>
    <property type="evidence" value="ECO:0007669"/>
    <property type="project" value="TreeGrafter"/>
</dbReference>
<dbReference type="HAMAP" id="MF_00303">
    <property type="entry name" value="Trigger_factor_Tig"/>
    <property type="match status" value="1"/>
</dbReference>
<evidence type="ECO:0000259" key="11">
    <source>
        <dbReference type="Pfam" id="PF00254"/>
    </source>
</evidence>
<dbReference type="PANTHER" id="PTHR30560:SF3">
    <property type="entry name" value="TRIGGER FACTOR-LIKE PROTEIN TIG, CHLOROPLASTIC"/>
    <property type="match status" value="1"/>
</dbReference>
<dbReference type="RefSeq" id="WP_073039227.1">
    <property type="nucleotide sequence ID" value="NZ_FQVB01000020.1"/>
</dbReference>
<dbReference type="InterPro" id="IPR046357">
    <property type="entry name" value="PPIase_dom_sf"/>
</dbReference>
<evidence type="ECO:0000256" key="5">
    <source>
        <dbReference type="ARBA" id="ARBA00023110"/>
    </source>
</evidence>
<reference evidence="15" key="1">
    <citation type="submission" date="2016-11" db="EMBL/GenBank/DDBJ databases">
        <authorList>
            <person name="Varghese N."/>
            <person name="Submissions S."/>
        </authorList>
    </citation>
    <scope>NUCLEOTIDE SEQUENCE [LARGE SCALE GENOMIC DNA]</scope>
    <source>
        <strain evidence="15">DSM 9756</strain>
    </source>
</reference>
<dbReference type="GO" id="GO:0003755">
    <property type="term" value="F:peptidyl-prolyl cis-trans isomerase activity"/>
    <property type="evidence" value="ECO:0007669"/>
    <property type="project" value="UniProtKB-UniRule"/>
</dbReference>
<dbReference type="SUPFAM" id="SSF109998">
    <property type="entry name" value="Triger factor/SurA peptide-binding domain-like"/>
    <property type="match status" value="1"/>
</dbReference>
<sequence>MKVSVADVSATQKKLQVVVPADRVQKELDRRYRQLAKQVRLKGFRPGKVPRKILQSYYGKTVEGEVSNQLIQETYPDALKEADLKPLMEGDVDDFSFDEEGTFTYTALVEVQPEFQVSDYLGLEVEKPDTAITDEMVEQELENLRDRHAEVKSVQEDREARPGDVAVVDFTPFIDGVLYEKGKTADFNLELGAGALHPEFDDKVAGHRPGETFEFDLYYPEDAENKDLAGKTVHFQVTLKELKEKVLPELNDEFAQKVGGHESLEALKQALRERLQKSREQAAAMAVRQAIMEQLVEKTSFEISEKVVEREIDRRIQQFVHQFTAQGINLDPARLNTPEIRQEQRPQAERDIRWRLIVEQIARQEGVELSDEEKEAVYQDVARLYRTTVDDIKENYQESAAVQELIQHKLEEKVFKLLEDNAVAMAAPKDQEPEEAEE</sequence>
<dbReference type="GO" id="GO:0043022">
    <property type="term" value="F:ribosome binding"/>
    <property type="evidence" value="ECO:0007669"/>
    <property type="project" value="TreeGrafter"/>
</dbReference>
<name>A0A1M5CFH5_9BACT</name>
<comment type="function">
    <text evidence="9">Involved in protein export. Acts as a chaperone by maintaining the newly synthesized protein in an open conformation. Functions as a peptidyl-prolyl cis-trans isomerase.</text>
</comment>
<evidence type="ECO:0000256" key="1">
    <source>
        <dbReference type="ARBA" id="ARBA00000971"/>
    </source>
</evidence>
<keyword evidence="5 9" id="KW-0697">Rotamase</keyword>
<feature type="domain" description="Trigger factor ribosome-binding bacterial" evidence="12">
    <location>
        <begin position="1"/>
        <end position="144"/>
    </location>
</feature>
<dbReference type="InterPro" id="IPR005215">
    <property type="entry name" value="Trig_fac"/>
</dbReference>
<dbReference type="EMBL" id="FQVB01000020">
    <property type="protein sequence ID" value="SHF53172.1"/>
    <property type="molecule type" value="Genomic_DNA"/>
</dbReference>
<evidence type="ECO:0000256" key="6">
    <source>
        <dbReference type="ARBA" id="ARBA00023186"/>
    </source>
</evidence>
<keyword evidence="9" id="KW-0963">Cytoplasm</keyword>
<evidence type="ECO:0000256" key="7">
    <source>
        <dbReference type="ARBA" id="ARBA00023235"/>
    </source>
</evidence>
<dbReference type="OrthoDB" id="9767721at2"/>
<keyword evidence="7 9" id="KW-0413">Isomerase</keyword>
<dbReference type="Pfam" id="PF05697">
    <property type="entry name" value="Trigger_N"/>
    <property type="match status" value="1"/>
</dbReference>
<dbReference type="Proteomes" id="UP000184076">
    <property type="component" value="Unassembled WGS sequence"/>
</dbReference>
<dbReference type="GO" id="GO:0051083">
    <property type="term" value="P:'de novo' cotranslational protein folding"/>
    <property type="evidence" value="ECO:0007669"/>
    <property type="project" value="TreeGrafter"/>
</dbReference>
<keyword evidence="9" id="KW-0131">Cell cycle</keyword>
<dbReference type="Pfam" id="PF05698">
    <property type="entry name" value="Trigger_C"/>
    <property type="match status" value="1"/>
</dbReference>
<dbReference type="GO" id="GO:0044183">
    <property type="term" value="F:protein folding chaperone"/>
    <property type="evidence" value="ECO:0007669"/>
    <property type="project" value="TreeGrafter"/>
</dbReference>
<dbReference type="InterPro" id="IPR036611">
    <property type="entry name" value="Trigger_fac_ribosome-bd_sf"/>
</dbReference>
<evidence type="ECO:0000256" key="9">
    <source>
        <dbReference type="HAMAP-Rule" id="MF_00303"/>
    </source>
</evidence>
<dbReference type="PANTHER" id="PTHR30560">
    <property type="entry name" value="TRIGGER FACTOR CHAPERONE AND PEPTIDYL-PROLYL CIS/TRANS ISOMERASE"/>
    <property type="match status" value="1"/>
</dbReference>
<accession>A0A1M5CFH5</accession>
<evidence type="ECO:0000256" key="2">
    <source>
        <dbReference type="ARBA" id="ARBA00005464"/>
    </source>
</evidence>
<evidence type="ECO:0000256" key="3">
    <source>
        <dbReference type="ARBA" id="ARBA00013194"/>
    </source>
</evidence>
<dbReference type="Pfam" id="PF00254">
    <property type="entry name" value="FKBP_C"/>
    <property type="match status" value="1"/>
</dbReference>
<evidence type="ECO:0000256" key="10">
    <source>
        <dbReference type="SAM" id="Coils"/>
    </source>
</evidence>
<evidence type="ECO:0000256" key="4">
    <source>
        <dbReference type="ARBA" id="ARBA00016902"/>
    </source>
</evidence>
<evidence type="ECO:0000256" key="8">
    <source>
        <dbReference type="ARBA" id="ARBA00029986"/>
    </source>
</evidence>
<gene>
    <name evidence="9" type="primary">tig</name>
    <name evidence="14" type="ORF">SAMN02745206_02176</name>
</gene>
<dbReference type="SUPFAM" id="SSF102735">
    <property type="entry name" value="Trigger factor ribosome-binding domain"/>
    <property type="match status" value="1"/>
</dbReference>
<evidence type="ECO:0000259" key="12">
    <source>
        <dbReference type="Pfam" id="PF05697"/>
    </source>
</evidence>
<proteinExistence type="inferred from homology"/>
<dbReference type="Gene3D" id="1.10.3120.10">
    <property type="entry name" value="Trigger factor, C-terminal domain"/>
    <property type="match status" value="1"/>
</dbReference>
<dbReference type="GO" id="GO:0005737">
    <property type="term" value="C:cytoplasm"/>
    <property type="evidence" value="ECO:0007669"/>
    <property type="project" value="UniProtKB-SubCell"/>
</dbReference>
<keyword evidence="6 9" id="KW-0143">Chaperone</keyword>
<evidence type="ECO:0000259" key="13">
    <source>
        <dbReference type="Pfam" id="PF05698"/>
    </source>
</evidence>
<feature type="domain" description="PPIase FKBP-type" evidence="11">
    <location>
        <begin position="157"/>
        <end position="240"/>
    </location>
</feature>
<protein>
    <recommendedName>
        <fullName evidence="4 9">Trigger factor</fullName>
        <shortName evidence="9">TF</shortName>
        <ecNumber evidence="3 9">5.2.1.8</ecNumber>
    </recommendedName>
    <alternativeName>
        <fullName evidence="8 9">PPIase</fullName>
    </alternativeName>
</protein>
<keyword evidence="9" id="KW-0132">Cell division</keyword>
<dbReference type="GO" id="GO:0051301">
    <property type="term" value="P:cell division"/>
    <property type="evidence" value="ECO:0007669"/>
    <property type="project" value="UniProtKB-KW"/>
</dbReference>
<dbReference type="InterPro" id="IPR027304">
    <property type="entry name" value="Trigger_fact/SurA_dom_sf"/>
</dbReference>
<comment type="similarity">
    <text evidence="2 9">Belongs to the FKBP-type PPIase family. Tig subfamily.</text>
</comment>
<dbReference type="InterPro" id="IPR008881">
    <property type="entry name" value="Trigger_fac_ribosome-bd_bac"/>
</dbReference>
<feature type="coiled-coil region" evidence="10">
    <location>
        <begin position="261"/>
        <end position="288"/>
    </location>
</feature>
<dbReference type="SUPFAM" id="SSF54534">
    <property type="entry name" value="FKBP-like"/>
    <property type="match status" value="1"/>
</dbReference>
<comment type="domain">
    <text evidence="9">Consists of 3 domains; the N-terminus binds the ribosome, the middle domain has PPIase activity, while the C-terminus has intrinsic chaperone activity on its own.</text>
</comment>
<dbReference type="STRING" id="1121391.SAMN02745206_02176"/>
<keyword evidence="15" id="KW-1185">Reference proteome</keyword>
<dbReference type="InterPro" id="IPR001179">
    <property type="entry name" value="PPIase_FKBP_dom"/>
</dbReference>
<dbReference type="NCBIfam" id="TIGR00115">
    <property type="entry name" value="tig"/>
    <property type="match status" value="1"/>
</dbReference>
<dbReference type="GO" id="GO:0015031">
    <property type="term" value="P:protein transport"/>
    <property type="evidence" value="ECO:0007669"/>
    <property type="project" value="UniProtKB-UniRule"/>
</dbReference>
<comment type="catalytic activity">
    <reaction evidence="1 9">
        <text>[protein]-peptidylproline (omega=180) = [protein]-peptidylproline (omega=0)</text>
        <dbReference type="Rhea" id="RHEA:16237"/>
        <dbReference type="Rhea" id="RHEA-COMP:10747"/>
        <dbReference type="Rhea" id="RHEA-COMP:10748"/>
        <dbReference type="ChEBI" id="CHEBI:83833"/>
        <dbReference type="ChEBI" id="CHEBI:83834"/>
        <dbReference type="EC" id="5.2.1.8"/>
    </reaction>
</comment>
<dbReference type="InterPro" id="IPR008880">
    <property type="entry name" value="Trigger_fac_C"/>
</dbReference>